<name>A0A2N3HS61_9BACT</name>
<sequence>MREITRYNYEEFFLDYLEGTLSSLQRVALEDFLTKNPDLKLELEEMECPVFTKDSVKIDLKSLKEIPFRESFDEFCIARLEGDLSVENEIAFDTFLEKNKSFQKENQIYQKTILHADNSLVFVDKEKLKRSSRKVVYWRYSSRVGVAASIVLLFSLWSILYQFEGNQSNEEKITAKVEATITESKEINKIRKAIDVESITTPKQEVVQPEKKYSVEKRQEQTADNPEDETQVENIEKVVQRVEPVVLSVDAELIALTNSEDPTIELDIPKEENTEISTQNNGLAQLGMSWKSSVPKKKAQNSVLYAIAKYGVDKLGEIAGKNVQLEKKYDSTTEKTRLDFNTAGIGFSKTIK</sequence>
<feature type="region of interest" description="Disordered" evidence="1">
    <location>
        <begin position="207"/>
        <end position="229"/>
    </location>
</feature>
<gene>
    <name evidence="3" type="ORF">BZG01_20205</name>
</gene>
<keyword evidence="2" id="KW-0812">Transmembrane</keyword>
<organism evidence="3 4">
    <name type="scientific">Labilibaculum manganireducens</name>
    <dbReference type="NCBI Taxonomy" id="1940525"/>
    <lineage>
        <taxon>Bacteria</taxon>
        <taxon>Pseudomonadati</taxon>
        <taxon>Bacteroidota</taxon>
        <taxon>Bacteroidia</taxon>
        <taxon>Marinilabiliales</taxon>
        <taxon>Marinifilaceae</taxon>
        <taxon>Labilibaculum</taxon>
    </lineage>
</organism>
<dbReference type="RefSeq" id="WP_143470966.1">
    <property type="nucleotide sequence ID" value="NZ_MVDE01000052.1"/>
</dbReference>
<dbReference type="EMBL" id="MVDE01000052">
    <property type="protein sequence ID" value="PKQ60895.1"/>
    <property type="molecule type" value="Genomic_DNA"/>
</dbReference>
<dbReference type="AlphaFoldDB" id="A0A2N3HS61"/>
<protein>
    <submittedName>
        <fullName evidence="3">Uncharacterized protein</fullName>
    </submittedName>
</protein>
<evidence type="ECO:0000313" key="3">
    <source>
        <dbReference type="EMBL" id="PKQ60895.1"/>
    </source>
</evidence>
<proteinExistence type="predicted"/>
<dbReference type="Proteomes" id="UP000233618">
    <property type="component" value="Unassembled WGS sequence"/>
</dbReference>
<keyword evidence="2" id="KW-1133">Transmembrane helix</keyword>
<comment type="caution">
    <text evidence="3">The sequence shown here is derived from an EMBL/GenBank/DDBJ whole genome shotgun (WGS) entry which is preliminary data.</text>
</comment>
<evidence type="ECO:0000256" key="2">
    <source>
        <dbReference type="SAM" id="Phobius"/>
    </source>
</evidence>
<keyword evidence="4" id="KW-1185">Reference proteome</keyword>
<accession>A0A2N3HS61</accession>
<reference evidence="3 4" key="1">
    <citation type="journal article" date="2017" name="Front. Microbiol.">
        <title>Labilibaculum manganireducens gen. nov., sp. nov. and Labilibaculum filiforme sp. nov., Novel Bacteroidetes Isolated from Subsurface Sediments of the Baltic Sea.</title>
        <authorList>
            <person name="Vandieken V."/>
            <person name="Marshall I.P."/>
            <person name="Niemann H."/>
            <person name="Engelen B."/>
            <person name="Cypionka H."/>
        </authorList>
    </citation>
    <scope>NUCLEOTIDE SEQUENCE [LARGE SCALE GENOMIC DNA]</scope>
    <source>
        <strain evidence="3 4">59.10-2M</strain>
    </source>
</reference>
<evidence type="ECO:0000256" key="1">
    <source>
        <dbReference type="SAM" id="MobiDB-lite"/>
    </source>
</evidence>
<feature type="compositionally biased region" description="Basic and acidic residues" evidence="1">
    <location>
        <begin position="208"/>
        <end position="221"/>
    </location>
</feature>
<keyword evidence="2" id="KW-0472">Membrane</keyword>
<evidence type="ECO:0000313" key="4">
    <source>
        <dbReference type="Proteomes" id="UP000233618"/>
    </source>
</evidence>
<feature type="transmembrane region" description="Helical" evidence="2">
    <location>
        <begin position="140"/>
        <end position="160"/>
    </location>
</feature>